<dbReference type="SUPFAM" id="SSF56529">
    <property type="entry name" value="FAH"/>
    <property type="match status" value="1"/>
</dbReference>
<dbReference type="InterPro" id="IPR011234">
    <property type="entry name" value="Fumarylacetoacetase-like_C"/>
</dbReference>
<dbReference type="Pfam" id="PF01557">
    <property type="entry name" value="FAA_hydrolase"/>
    <property type="match status" value="1"/>
</dbReference>
<evidence type="ECO:0000259" key="2">
    <source>
        <dbReference type="Pfam" id="PF01557"/>
    </source>
</evidence>
<keyword evidence="1" id="KW-0479">Metal-binding</keyword>
<accession>A0A382T342</accession>
<dbReference type="AlphaFoldDB" id="A0A382T342"/>
<feature type="domain" description="Fumarylacetoacetase-like C-terminal" evidence="2">
    <location>
        <begin position="23"/>
        <end position="203"/>
    </location>
</feature>
<evidence type="ECO:0000313" key="3">
    <source>
        <dbReference type="EMBL" id="SVD16175.1"/>
    </source>
</evidence>
<dbReference type="PANTHER" id="PTHR11820:SF7">
    <property type="entry name" value="ACYLPYRUVASE FAHD1, MITOCHONDRIAL"/>
    <property type="match status" value="1"/>
</dbReference>
<protein>
    <recommendedName>
        <fullName evidence="2">Fumarylacetoacetase-like C-terminal domain-containing protein</fullName>
    </recommendedName>
</protein>
<dbReference type="GO" id="GO:0046872">
    <property type="term" value="F:metal ion binding"/>
    <property type="evidence" value="ECO:0007669"/>
    <property type="project" value="UniProtKB-KW"/>
</dbReference>
<sequence>MGFDLKEYHVRKAKGEEVLVRNIYCIGRNYVEHAKELNHSAPNEPFFFQKSLPSLNISDTIYLPVNREIHYEVEIVLLIGKSGVSQSIGDSLSFINGFTIGIDLTDRNFQNMLKEKQLPWLLSKSFSGSAVVSEFIDEEISDNFWIKINGKTRQESNYENMLFSFQDQIHYLSNKIPLMVGDLIFTGTPSGVGILNKDDDVEIGYCEKLINSLKVKSISN</sequence>
<dbReference type="GO" id="GO:0018773">
    <property type="term" value="F:acetylpyruvate hydrolase activity"/>
    <property type="evidence" value="ECO:0007669"/>
    <property type="project" value="TreeGrafter"/>
</dbReference>
<name>A0A382T342_9ZZZZ</name>
<dbReference type="EMBL" id="UINC01133315">
    <property type="protein sequence ID" value="SVD16175.1"/>
    <property type="molecule type" value="Genomic_DNA"/>
</dbReference>
<dbReference type="InterPro" id="IPR036663">
    <property type="entry name" value="Fumarylacetoacetase_C_sf"/>
</dbReference>
<organism evidence="3">
    <name type="scientific">marine metagenome</name>
    <dbReference type="NCBI Taxonomy" id="408172"/>
    <lineage>
        <taxon>unclassified sequences</taxon>
        <taxon>metagenomes</taxon>
        <taxon>ecological metagenomes</taxon>
    </lineage>
</organism>
<proteinExistence type="predicted"/>
<reference evidence="3" key="1">
    <citation type="submission" date="2018-05" db="EMBL/GenBank/DDBJ databases">
        <authorList>
            <person name="Lanie J.A."/>
            <person name="Ng W.-L."/>
            <person name="Kazmierczak K.M."/>
            <person name="Andrzejewski T.M."/>
            <person name="Davidsen T.M."/>
            <person name="Wayne K.J."/>
            <person name="Tettelin H."/>
            <person name="Glass J.I."/>
            <person name="Rusch D."/>
            <person name="Podicherti R."/>
            <person name="Tsui H.-C.T."/>
            <person name="Winkler M.E."/>
        </authorList>
    </citation>
    <scope>NUCLEOTIDE SEQUENCE</scope>
</reference>
<dbReference type="Gene3D" id="3.90.850.10">
    <property type="entry name" value="Fumarylacetoacetase-like, C-terminal domain"/>
    <property type="match status" value="1"/>
</dbReference>
<dbReference type="PANTHER" id="PTHR11820">
    <property type="entry name" value="ACYLPYRUVASE"/>
    <property type="match status" value="1"/>
</dbReference>
<gene>
    <name evidence="3" type="ORF">METZ01_LOCUS369029</name>
</gene>
<evidence type="ECO:0000256" key="1">
    <source>
        <dbReference type="ARBA" id="ARBA00022723"/>
    </source>
</evidence>